<comment type="similarity">
    <text evidence="1">Belongs to the peptidase A24 family.</text>
</comment>
<dbReference type="InterPro" id="IPR000045">
    <property type="entry name" value="Prepilin_IV_endopep_pep"/>
</dbReference>
<dbReference type="EMBL" id="CP109441">
    <property type="protein sequence ID" value="WUV47055.1"/>
    <property type="molecule type" value="Genomic_DNA"/>
</dbReference>
<gene>
    <name evidence="4" type="ORF">OG563_02010</name>
</gene>
<sequence>MSPIAFALLVAWCSVLTVFDIRRRRLPNAFTVSGAVIIFGYALFTTQFTAAVVGSILLAMPYLLVHLIAPTTLGAGDVKLAVGLGAVAALGGAQVWVRAALVAPVLTAAFGLAVLAHWRIRSGADRAGPHALPHGPAMCVATALSLAAAYG</sequence>
<dbReference type="Gene3D" id="1.20.120.1220">
    <property type="match status" value="1"/>
</dbReference>
<protein>
    <submittedName>
        <fullName evidence="4">A24 family peptidase</fullName>
    </submittedName>
</protein>
<evidence type="ECO:0000259" key="3">
    <source>
        <dbReference type="Pfam" id="PF01478"/>
    </source>
</evidence>
<reference evidence="4" key="1">
    <citation type="submission" date="2022-10" db="EMBL/GenBank/DDBJ databases">
        <title>The complete genomes of actinobacterial strains from the NBC collection.</title>
        <authorList>
            <person name="Joergensen T.S."/>
            <person name="Alvarez Arevalo M."/>
            <person name="Sterndorff E.B."/>
            <person name="Faurdal D."/>
            <person name="Vuksanovic O."/>
            <person name="Mourched A.-S."/>
            <person name="Charusanti P."/>
            <person name="Shaw S."/>
            <person name="Blin K."/>
            <person name="Weber T."/>
        </authorList>
    </citation>
    <scope>NUCLEOTIDE SEQUENCE</scope>
    <source>
        <strain evidence="4">NBC_01482</strain>
    </source>
</reference>
<name>A0ABZ1YUV7_9NOCA</name>
<feature type="transmembrane region" description="Helical" evidence="2">
    <location>
        <begin position="95"/>
        <end position="116"/>
    </location>
</feature>
<keyword evidence="2" id="KW-1133">Transmembrane helix</keyword>
<dbReference type="PANTHER" id="PTHR30487:SF0">
    <property type="entry name" value="PREPILIN LEADER PEPTIDASE_N-METHYLTRANSFERASE-RELATED"/>
    <property type="match status" value="1"/>
</dbReference>
<keyword evidence="5" id="KW-1185">Reference proteome</keyword>
<keyword evidence="2" id="KW-0812">Transmembrane</keyword>
<evidence type="ECO:0000313" key="4">
    <source>
        <dbReference type="EMBL" id="WUV47055.1"/>
    </source>
</evidence>
<organism evidence="4 5">
    <name type="scientific">Nocardia vinacea</name>
    <dbReference type="NCBI Taxonomy" id="96468"/>
    <lineage>
        <taxon>Bacteria</taxon>
        <taxon>Bacillati</taxon>
        <taxon>Actinomycetota</taxon>
        <taxon>Actinomycetes</taxon>
        <taxon>Mycobacteriales</taxon>
        <taxon>Nocardiaceae</taxon>
        <taxon>Nocardia</taxon>
    </lineage>
</organism>
<dbReference type="Pfam" id="PF01478">
    <property type="entry name" value="Peptidase_A24"/>
    <property type="match status" value="1"/>
</dbReference>
<dbReference type="PANTHER" id="PTHR30487">
    <property type="entry name" value="TYPE 4 PREPILIN-LIKE PROTEINS LEADER PEPTIDE-PROCESSING ENZYME"/>
    <property type="match status" value="1"/>
</dbReference>
<evidence type="ECO:0000256" key="1">
    <source>
        <dbReference type="ARBA" id="ARBA00005801"/>
    </source>
</evidence>
<evidence type="ECO:0000313" key="5">
    <source>
        <dbReference type="Proteomes" id="UP001432062"/>
    </source>
</evidence>
<accession>A0ABZ1YUV7</accession>
<dbReference type="RefSeq" id="WP_327099953.1">
    <property type="nucleotide sequence ID" value="NZ_CP109149.1"/>
</dbReference>
<dbReference type="Proteomes" id="UP001432062">
    <property type="component" value="Chromosome"/>
</dbReference>
<dbReference type="InterPro" id="IPR050882">
    <property type="entry name" value="Prepilin_peptidase/N-MTase"/>
</dbReference>
<proteinExistence type="inferred from homology"/>
<keyword evidence="2" id="KW-0472">Membrane</keyword>
<evidence type="ECO:0000256" key="2">
    <source>
        <dbReference type="SAM" id="Phobius"/>
    </source>
</evidence>
<feature type="domain" description="Prepilin type IV endopeptidase peptidase" evidence="3">
    <location>
        <begin position="8"/>
        <end position="111"/>
    </location>
</feature>